<name>A0A1V6U3E6_9EURO</name>
<dbReference type="InterPro" id="IPR011040">
    <property type="entry name" value="Sialidase"/>
</dbReference>
<evidence type="ECO:0000256" key="1">
    <source>
        <dbReference type="SAM" id="SignalP"/>
    </source>
</evidence>
<dbReference type="AlphaFoldDB" id="A0A1V6U3E6"/>
<protein>
    <recommendedName>
        <fullName evidence="2">Sialidase domain-containing protein</fullName>
    </recommendedName>
</protein>
<dbReference type="EMBL" id="MLKD01000001">
    <property type="protein sequence ID" value="OQE32363.1"/>
    <property type="molecule type" value="Genomic_DNA"/>
</dbReference>
<gene>
    <name evidence="3" type="ORF">PENSTE_c001G09956</name>
</gene>
<evidence type="ECO:0000313" key="3">
    <source>
        <dbReference type="EMBL" id="OQE32363.1"/>
    </source>
</evidence>
<proteinExistence type="predicted"/>
<dbReference type="Gene3D" id="2.60.120.560">
    <property type="entry name" value="Exo-inulinase, domain 1"/>
    <property type="match status" value="1"/>
</dbReference>
<dbReference type="PANTHER" id="PTHR38792">
    <property type="entry name" value="BNR/ASP-BOX REPEAT DOMAIN PROTEIN (AFU_ORTHOLOGUE AFUA_7G06430)-RELATED"/>
    <property type="match status" value="1"/>
</dbReference>
<dbReference type="PANTHER" id="PTHR38792:SF3">
    <property type="entry name" value="BNR_ASP-BOX REPEAT DOMAIN PROTEIN (AFU_ORTHOLOGUE AFUA_7G06430)-RELATED"/>
    <property type="match status" value="1"/>
</dbReference>
<keyword evidence="4" id="KW-1185">Reference proteome</keyword>
<evidence type="ECO:0000313" key="4">
    <source>
        <dbReference type="Proteomes" id="UP000191285"/>
    </source>
</evidence>
<keyword evidence="1" id="KW-0732">Signal</keyword>
<reference evidence="4" key="1">
    <citation type="journal article" date="2017" name="Nat. Microbiol.">
        <title>Global analysis of biosynthetic gene clusters reveals vast potential of secondary metabolite production in Penicillium species.</title>
        <authorList>
            <person name="Nielsen J.C."/>
            <person name="Grijseels S."/>
            <person name="Prigent S."/>
            <person name="Ji B."/>
            <person name="Dainat J."/>
            <person name="Nielsen K.F."/>
            <person name="Frisvad J.C."/>
            <person name="Workman M."/>
            <person name="Nielsen J."/>
        </authorList>
    </citation>
    <scope>NUCLEOTIDE SEQUENCE [LARGE SCALE GENOMIC DNA]</scope>
    <source>
        <strain evidence="4">IBT 24891</strain>
    </source>
</reference>
<dbReference type="InterPro" id="IPR036278">
    <property type="entry name" value="Sialidase_sf"/>
</dbReference>
<dbReference type="Pfam" id="PF13088">
    <property type="entry name" value="BNR_2"/>
    <property type="match status" value="1"/>
</dbReference>
<dbReference type="CDD" id="cd15482">
    <property type="entry name" value="Sialidase_non-viral"/>
    <property type="match status" value="1"/>
</dbReference>
<dbReference type="STRING" id="303698.A0A1V6U3E6"/>
<evidence type="ECO:0000259" key="2">
    <source>
        <dbReference type="Pfam" id="PF13088"/>
    </source>
</evidence>
<comment type="caution">
    <text evidence="3">The sequence shown here is derived from an EMBL/GenBank/DDBJ whole genome shotgun (WGS) entry which is preliminary data.</text>
</comment>
<dbReference type="Proteomes" id="UP000191285">
    <property type="component" value="Unassembled WGS sequence"/>
</dbReference>
<feature type="domain" description="Sialidase" evidence="2">
    <location>
        <begin position="81"/>
        <end position="231"/>
    </location>
</feature>
<dbReference type="Gene3D" id="2.120.10.10">
    <property type="match status" value="1"/>
</dbReference>
<feature type="signal peptide" evidence="1">
    <location>
        <begin position="1"/>
        <end position="20"/>
    </location>
</feature>
<dbReference type="SUPFAM" id="SSF50939">
    <property type="entry name" value="Sialidases"/>
    <property type="match status" value="1"/>
</dbReference>
<accession>A0A1V6U3E6</accession>
<sequence length="575" mass="63001">MFHTIGLVAYFFLFFNSVLAAVPQTNEAWTTIWQPQELNEANAYARVIALEHAGDQNGKLLATWEHWYVTGPGSTTIADYPAEIIIRESDDGGQTWSTLATINETNGVSYSAFWQPALFEFPRPLGNYPEGTLLLVGNLVPADISSTNFFAWRSQDHGETWEPVGVWQQGSAGKGIWEPFLFLDSQGRLVALFSDERDHENHSQMVVHVVSEDGGDTWSSVVRDIASPNKDDRPGMATVARVDNGEYIMSYEFCGFPNCPTRVKTSSDGVSWEETNLGIQVSTFDGLYAGASPYIIWDESEKQLVMATREIWYNEAADQIAPEQRHAVFTNKDHGNGQWFWSPSPWRVSDVTANCSSANYSPNLLPIQDGIVLYTAPTSLDPARPCAEATGEAPIGVLPYKSNFRANGDAGWLDLEGEWSVLGDQYSFTSVKGGNATTLTGSSGWRDYTVETDIRLSVSQSKAGLAARVTASPTAPGEWKGYSAVIDSSAGEVTLLEHGDSVHVLHSKRPLLGIWEGATYHLTLSVNSNHITVTLADHSLQFKTEFTVDSDTFGQGMAGLVGSDRSSSFTGVRIF</sequence>
<feature type="chain" id="PRO_5013229501" description="Sialidase domain-containing protein" evidence="1">
    <location>
        <begin position="21"/>
        <end position="575"/>
    </location>
</feature>
<organism evidence="3 4">
    <name type="scientific">Penicillium steckii</name>
    <dbReference type="NCBI Taxonomy" id="303698"/>
    <lineage>
        <taxon>Eukaryota</taxon>
        <taxon>Fungi</taxon>
        <taxon>Dikarya</taxon>
        <taxon>Ascomycota</taxon>
        <taxon>Pezizomycotina</taxon>
        <taxon>Eurotiomycetes</taxon>
        <taxon>Eurotiomycetidae</taxon>
        <taxon>Eurotiales</taxon>
        <taxon>Aspergillaceae</taxon>
        <taxon>Penicillium</taxon>
    </lineage>
</organism>
<dbReference type="OrthoDB" id="2130735at2759"/>